<dbReference type="SUPFAM" id="SSF52172">
    <property type="entry name" value="CheY-like"/>
    <property type="match status" value="1"/>
</dbReference>
<feature type="modified residue" description="4-aspartylphosphate" evidence="6">
    <location>
        <position position="489"/>
    </location>
</feature>
<dbReference type="SUPFAM" id="SSF55874">
    <property type="entry name" value="ATPase domain of HSP90 chaperone/DNA topoisomerase II/histidine kinase"/>
    <property type="match status" value="1"/>
</dbReference>
<dbReference type="InterPro" id="IPR001789">
    <property type="entry name" value="Sig_transdc_resp-reg_receiver"/>
</dbReference>
<dbReference type="Gene3D" id="3.30.565.10">
    <property type="entry name" value="Histidine kinase-like ATPase, C-terminal domain"/>
    <property type="match status" value="1"/>
</dbReference>
<dbReference type="CDD" id="cd17546">
    <property type="entry name" value="REC_hyHK_CKI1_RcsC-like"/>
    <property type="match status" value="1"/>
</dbReference>
<reference evidence="9 10" key="1">
    <citation type="submission" date="2020-07" db="EMBL/GenBank/DDBJ databases">
        <authorList>
            <person name="Feng X."/>
        </authorList>
    </citation>
    <scope>NUCLEOTIDE SEQUENCE [LARGE SCALE GENOMIC DNA]</scope>
    <source>
        <strain evidence="9 10">JCM23202</strain>
    </source>
</reference>
<dbReference type="InterPro" id="IPR003661">
    <property type="entry name" value="HisK_dim/P_dom"/>
</dbReference>
<dbReference type="AlphaFoldDB" id="A0A7X1E8G2"/>
<evidence type="ECO:0000256" key="4">
    <source>
        <dbReference type="ARBA" id="ARBA00022679"/>
    </source>
</evidence>
<evidence type="ECO:0000259" key="8">
    <source>
        <dbReference type="PROSITE" id="PS50110"/>
    </source>
</evidence>
<dbReference type="PROSITE" id="PS50109">
    <property type="entry name" value="HIS_KIN"/>
    <property type="match status" value="1"/>
</dbReference>
<feature type="domain" description="Histidine kinase" evidence="7">
    <location>
        <begin position="199"/>
        <end position="418"/>
    </location>
</feature>
<evidence type="ECO:0000313" key="10">
    <source>
        <dbReference type="Proteomes" id="UP000526501"/>
    </source>
</evidence>
<accession>A0A7X1E8G2</accession>
<dbReference type="SUPFAM" id="SSF55781">
    <property type="entry name" value="GAF domain-like"/>
    <property type="match status" value="1"/>
</dbReference>
<dbReference type="InterPro" id="IPR011006">
    <property type="entry name" value="CheY-like_superfamily"/>
</dbReference>
<dbReference type="InterPro" id="IPR029016">
    <property type="entry name" value="GAF-like_dom_sf"/>
</dbReference>
<dbReference type="Pfam" id="PF02518">
    <property type="entry name" value="HATPase_c"/>
    <property type="match status" value="1"/>
</dbReference>
<dbReference type="InterPro" id="IPR036097">
    <property type="entry name" value="HisK_dim/P_sf"/>
</dbReference>
<name>A0A7X1E8G2_9BACT</name>
<keyword evidence="5" id="KW-0418">Kinase</keyword>
<dbReference type="GO" id="GO:0000155">
    <property type="term" value="F:phosphorelay sensor kinase activity"/>
    <property type="evidence" value="ECO:0007669"/>
    <property type="project" value="InterPro"/>
</dbReference>
<dbReference type="EC" id="2.7.13.3" evidence="2"/>
<evidence type="ECO:0000256" key="1">
    <source>
        <dbReference type="ARBA" id="ARBA00000085"/>
    </source>
</evidence>
<dbReference type="SMART" id="SM00448">
    <property type="entry name" value="REC"/>
    <property type="match status" value="1"/>
</dbReference>
<protein>
    <recommendedName>
        <fullName evidence="2">histidine kinase</fullName>
        <ecNumber evidence="2">2.7.13.3</ecNumber>
    </recommendedName>
</protein>
<keyword evidence="10" id="KW-1185">Reference proteome</keyword>
<dbReference type="EMBL" id="JACHVC010000008">
    <property type="protein sequence ID" value="MBC2606231.1"/>
    <property type="molecule type" value="Genomic_DNA"/>
</dbReference>
<dbReference type="Gene3D" id="3.30.450.40">
    <property type="match status" value="1"/>
</dbReference>
<dbReference type="RefSeq" id="WP_185660117.1">
    <property type="nucleotide sequence ID" value="NZ_CAWPOO010000008.1"/>
</dbReference>
<dbReference type="CDD" id="cd16922">
    <property type="entry name" value="HATPase_EvgS-ArcB-TorS-like"/>
    <property type="match status" value="1"/>
</dbReference>
<dbReference type="InterPro" id="IPR005467">
    <property type="entry name" value="His_kinase_dom"/>
</dbReference>
<dbReference type="SMART" id="SM00388">
    <property type="entry name" value="HisKA"/>
    <property type="match status" value="1"/>
</dbReference>
<dbReference type="PRINTS" id="PR00344">
    <property type="entry name" value="BCTRLSENSOR"/>
</dbReference>
<dbReference type="Gene3D" id="1.10.287.130">
    <property type="match status" value="1"/>
</dbReference>
<keyword evidence="3 6" id="KW-0597">Phosphoprotein</keyword>
<dbReference type="Pfam" id="PF00512">
    <property type="entry name" value="HisKA"/>
    <property type="match status" value="1"/>
</dbReference>
<keyword evidence="4" id="KW-0808">Transferase</keyword>
<dbReference type="Proteomes" id="UP000526501">
    <property type="component" value="Unassembled WGS sequence"/>
</dbReference>
<comment type="catalytic activity">
    <reaction evidence="1">
        <text>ATP + protein L-histidine = ADP + protein N-phospho-L-histidine.</text>
        <dbReference type="EC" id="2.7.13.3"/>
    </reaction>
</comment>
<dbReference type="PANTHER" id="PTHR43047">
    <property type="entry name" value="TWO-COMPONENT HISTIDINE PROTEIN KINASE"/>
    <property type="match status" value="1"/>
</dbReference>
<dbReference type="InterPro" id="IPR003594">
    <property type="entry name" value="HATPase_dom"/>
</dbReference>
<dbReference type="SMART" id="SM00387">
    <property type="entry name" value="HATPase_c"/>
    <property type="match status" value="1"/>
</dbReference>
<dbReference type="InterPro" id="IPR036890">
    <property type="entry name" value="HATPase_C_sf"/>
</dbReference>
<evidence type="ECO:0000259" key="7">
    <source>
        <dbReference type="PROSITE" id="PS50109"/>
    </source>
</evidence>
<organism evidence="9 10">
    <name type="scientific">Pelagicoccus albus</name>
    <dbReference type="NCBI Taxonomy" id="415222"/>
    <lineage>
        <taxon>Bacteria</taxon>
        <taxon>Pseudomonadati</taxon>
        <taxon>Verrucomicrobiota</taxon>
        <taxon>Opitutia</taxon>
        <taxon>Puniceicoccales</taxon>
        <taxon>Pelagicoccaceae</taxon>
        <taxon>Pelagicoccus</taxon>
    </lineage>
</organism>
<evidence type="ECO:0000256" key="2">
    <source>
        <dbReference type="ARBA" id="ARBA00012438"/>
    </source>
</evidence>
<evidence type="ECO:0000256" key="5">
    <source>
        <dbReference type="ARBA" id="ARBA00022777"/>
    </source>
</evidence>
<dbReference type="SUPFAM" id="SSF47384">
    <property type="entry name" value="Homodimeric domain of signal transducing histidine kinase"/>
    <property type="match status" value="1"/>
</dbReference>
<dbReference type="Pfam" id="PF00072">
    <property type="entry name" value="Response_reg"/>
    <property type="match status" value="1"/>
</dbReference>
<dbReference type="CDD" id="cd00082">
    <property type="entry name" value="HisKA"/>
    <property type="match status" value="1"/>
</dbReference>
<comment type="caution">
    <text evidence="9">The sequence shown here is derived from an EMBL/GenBank/DDBJ whole genome shotgun (WGS) entry which is preliminary data.</text>
</comment>
<gene>
    <name evidence="9" type="ORF">H5P27_09245</name>
</gene>
<evidence type="ECO:0000256" key="6">
    <source>
        <dbReference type="PROSITE-ProRule" id="PRU00169"/>
    </source>
</evidence>
<dbReference type="Gene3D" id="3.40.50.2300">
    <property type="match status" value="1"/>
</dbReference>
<evidence type="ECO:0000313" key="9">
    <source>
        <dbReference type="EMBL" id="MBC2606231.1"/>
    </source>
</evidence>
<evidence type="ECO:0000256" key="3">
    <source>
        <dbReference type="ARBA" id="ARBA00022553"/>
    </source>
</evidence>
<dbReference type="InterPro" id="IPR004358">
    <property type="entry name" value="Sig_transdc_His_kin-like_C"/>
</dbReference>
<proteinExistence type="predicted"/>
<sequence>MSSISSSADKWLENNLSKLPRISADLFEQTDTDSVFRVAVELGRTLLGFERIGIWLVEQDSGRLRGTYGVNDEGEVVDERDKRLFDYARFVEAMSEACEDSKHYYDNAFGELRSSDSKILGKGRHISAPLFSDGKVIGFVAVDDLIPCESVNDRTGMLLCQFAQMVSNAYLACQRSVEVDRLKAELNRRDQEQAEFLGMIGHEVRTPLNAIMGFAQLLRMRDESSEINDIANTIEGCGGHLVGLVDSFVMYSHLSGGESGSCSSPGDVVDVLSETVRGFRAQYSCKGLTLDFDHHGPKLTSEFDAVALRQILTNLLNNAYKFTNQGGVRVKVLSRSLNAGQTEFLIEVIDSGIGLAEDQNELIFRPFHQIIKRSEKNAGIGMGLAIVKRLVTQMGGQISCRSSLGQGSTFSVSLRFADSDQTFQAPKEAGTEKAQYGSRILIVEDDETNLEVLSSMTACLGFMNTDVALDGEQACSMLRDRPYDLVLMDVQMPKLDGISLTRLVRGSGSCLINRDVPIVGVTAYTIEHDRAECLAAGMNDYITKPIMIDRLKEALNLA</sequence>
<feature type="domain" description="Response regulatory" evidence="8">
    <location>
        <begin position="439"/>
        <end position="558"/>
    </location>
</feature>
<dbReference type="PROSITE" id="PS50110">
    <property type="entry name" value="RESPONSE_REGULATORY"/>
    <property type="match status" value="1"/>
</dbReference>
<dbReference type="PANTHER" id="PTHR43047:SF64">
    <property type="entry name" value="HISTIDINE KINASE CONTAINING CHEY-HOMOLOGOUS RECEIVER DOMAIN AND PAS DOMAIN-RELATED"/>
    <property type="match status" value="1"/>
</dbReference>